<evidence type="ECO:0000313" key="3">
    <source>
        <dbReference type="Proteomes" id="UP000282438"/>
    </source>
</evidence>
<evidence type="ECO:0000256" key="1">
    <source>
        <dbReference type="SAM" id="Phobius"/>
    </source>
</evidence>
<dbReference type="RefSeq" id="WP_125974514.1">
    <property type="nucleotide sequence ID" value="NZ_CP034433.1"/>
</dbReference>
<dbReference type="EMBL" id="CP034433">
    <property type="protein sequence ID" value="AZN37167.1"/>
    <property type="molecule type" value="Genomic_DNA"/>
</dbReference>
<feature type="transmembrane region" description="Helical" evidence="1">
    <location>
        <begin position="17"/>
        <end position="38"/>
    </location>
</feature>
<dbReference type="OrthoDB" id="6881517at2"/>
<dbReference type="KEGG" id="iod:EJO50_12150"/>
<keyword evidence="1" id="KW-0472">Membrane</keyword>
<keyword evidence="3" id="KW-1185">Reference proteome</keyword>
<evidence type="ECO:0008006" key="4">
    <source>
        <dbReference type="Google" id="ProtNLM"/>
    </source>
</evidence>
<evidence type="ECO:0000313" key="2">
    <source>
        <dbReference type="EMBL" id="AZN37167.1"/>
    </source>
</evidence>
<protein>
    <recommendedName>
        <fullName evidence="4">YcxB-like protein domain-containing protein</fullName>
    </recommendedName>
</protein>
<dbReference type="PROSITE" id="PS51257">
    <property type="entry name" value="PROKAR_LIPOPROTEIN"/>
    <property type="match status" value="1"/>
</dbReference>
<keyword evidence="1" id="KW-0812">Transmembrane</keyword>
<organism evidence="2 3">
    <name type="scientific">Iodobacter ciconiae</name>
    <dbReference type="NCBI Taxonomy" id="2496266"/>
    <lineage>
        <taxon>Bacteria</taxon>
        <taxon>Pseudomonadati</taxon>
        <taxon>Pseudomonadota</taxon>
        <taxon>Betaproteobacteria</taxon>
        <taxon>Neisseriales</taxon>
        <taxon>Chitinibacteraceae</taxon>
        <taxon>Iodobacter</taxon>
    </lineage>
</organism>
<sequence>MKFQVTDTYIKNQNKKIVYLAMLFAALSCAVIVAIARADKVSDMIFPVMGLYFFIQGLFDLYKKFREGWGAYPTFEINNESAMVHVSYNNMTISFPLSEIDKLRLQYKSGQLESILLNMKSEQKLVINGYENLEVMAEAFQRFIPTGNVKVATWFHH</sequence>
<accession>A0A3S8ZUG6</accession>
<proteinExistence type="predicted"/>
<keyword evidence="1" id="KW-1133">Transmembrane helix</keyword>
<feature type="transmembrane region" description="Helical" evidence="1">
    <location>
        <begin position="44"/>
        <end position="62"/>
    </location>
</feature>
<dbReference type="Proteomes" id="UP000282438">
    <property type="component" value="Chromosome"/>
</dbReference>
<dbReference type="AlphaFoldDB" id="A0A3S8ZUG6"/>
<reference evidence="2 3" key="1">
    <citation type="submission" date="2018-12" db="EMBL/GenBank/DDBJ databases">
        <title>Complete genome sequence of Iodobacter sp. H11R3.</title>
        <authorList>
            <person name="Bae J.-W."/>
        </authorList>
    </citation>
    <scope>NUCLEOTIDE SEQUENCE [LARGE SCALE GENOMIC DNA]</scope>
    <source>
        <strain evidence="2 3">H11R3</strain>
    </source>
</reference>
<gene>
    <name evidence="2" type="ORF">EJO50_12150</name>
</gene>
<name>A0A3S8ZUG6_9NEIS</name>